<reference evidence="1 2" key="1">
    <citation type="submission" date="2009-04" db="EMBL/GenBank/DDBJ databases">
        <authorList>
            <person name="Qin X."/>
            <person name="Bachman B."/>
            <person name="Battles P."/>
            <person name="Bell A."/>
            <person name="Bess C."/>
            <person name="Bickham C."/>
            <person name="Chaboub L."/>
            <person name="Chen D."/>
            <person name="Coyle M."/>
            <person name="Deiros D.R."/>
            <person name="Dinh H."/>
            <person name="Forbes L."/>
            <person name="Fowler G."/>
            <person name="Francisco L."/>
            <person name="Fu Q."/>
            <person name="Gubbala S."/>
            <person name="Hale W."/>
            <person name="Han Y."/>
            <person name="Hemphill L."/>
            <person name="Highlander S.K."/>
            <person name="Hirani K."/>
            <person name="Hogues M."/>
            <person name="Jackson L."/>
            <person name="Jakkamsetti A."/>
            <person name="Javaid M."/>
            <person name="Jiang H."/>
            <person name="Korchina V."/>
            <person name="Kovar C."/>
            <person name="Lara F."/>
            <person name="Lee S."/>
            <person name="Mata R."/>
            <person name="Mathew T."/>
            <person name="Moen C."/>
            <person name="Morales K."/>
            <person name="Munidasa M."/>
            <person name="Nazareth L."/>
            <person name="Ngo R."/>
            <person name="Nguyen L."/>
            <person name="Okwuonu G."/>
            <person name="Ongeri F."/>
            <person name="Patil S."/>
            <person name="Petrosino J."/>
            <person name="Pham C."/>
            <person name="Pham P."/>
            <person name="Pu L.-L."/>
            <person name="Puazo M."/>
            <person name="Raj R."/>
            <person name="Reid J."/>
            <person name="Rouhana J."/>
            <person name="Saada N."/>
            <person name="Shang Y."/>
            <person name="Simmons D."/>
            <person name="Thornton R."/>
            <person name="Warren J."/>
            <person name="Weissenberger G."/>
            <person name="Zhang J."/>
            <person name="Zhang L."/>
            <person name="Zhou C."/>
            <person name="Zhu D."/>
            <person name="Muzny D."/>
            <person name="Worley K."/>
            <person name="Gibbs R."/>
        </authorList>
    </citation>
    <scope>NUCLEOTIDE SEQUENCE [LARGE SCALE GENOMIC DNA]</scope>
    <source>
        <strain evidence="1 2">ATCC 19254</strain>
    </source>
</reference>
<dbReference type="HOGENOM" id="CLU_2717531_0_0_9"/>
<protein>
    <submittedName>
        <fullName evidence="1">Uncharacterized protein</fullName>
    </submittedName>
</protein>
<accession>C2KJE1</accession>
<dbReference type="EMBL" id="ACKV01000035">
    <property type="protein sequence ID" value="EEJ42678.1"/>
    <property type="molecule type" value="Genomic_DNA"/>
</dbReference>
<evidence type="ECO:0000313" key="2">
    <source>
        <dbReference type="Proteomes" id="UP000004283"/>
    </source>
</evidence>
<dbReference type="RefSeq" id="WP_002814946.1">
    <property type="nucleotide sequence ID" value="NZ_GG693383.1"/>
</dbReference>
<proteinExistence type="predicted"/>
<dbReference type="AlphaFoldDB" id="C2KJE1"/>
<comment type="caution">
    <text evidence="1">The sequence shown here is derived from an EMBL/GenBank/DDBJ whole genome shotgun (WGS) entry which is preliminary data.</text>
</comment>
<organism evidence="1 2">
    <name type="scientific">Leuconostoc mesenteroides subsp. cremoris ATCC 19254</name>
    <dbReference type="NCBI Taxonomy" id="586220"/>
    <lineage>
        <taxon>Bacteria</taxon>
        <taxon>Bacillati</taxon>
        <taxon>Bacillota</taxon>
        <taxon>Bacilli</taxon>
        <taxon>Lactobacillales</taxon>
        <taxon>Lactobacillaceae</taxon>
        <taxon>Leuconostoc</taxon>
    </lineage>
</organism>
<name>C2KJE1_LEUMC</name>
<dbReference type="Proteomes" id="UP000004283">
    <property type="component" value="Unassembled WGS sequence"/>
</dbReference>
<gene>
    <name evidence="1" type="ORF">HMPREF0555_0757</name>
</gene>
<sequence length="72" mass="8985">MYVNYDLMIEHAKGELDRSIKELRFYRMYTSKLENGFTRKENIRNLQNRKRMFEQRVRMLEEQRGKHSEQIT</sequence>
<evidence type="ECO:0000313" key="1">
    <source>
        <dbReference type="EMBL" id="EEJ42678.1"/>
    </source>
</evidence>